<keyword evidence="6" id="KW-1185">Reference proteome</keyword>
<proteinExistence type="predicted"/>
<evidence type="ECO:0000256" key="3">
    <source>
        <dbReference type="SAM" id="MobiDB-lite"/>
    </source>
</evidence>
<dbReference type="Proteomes" id="UP000269265">
    <property type="component" value="Unassembled WGS sequence"/>
</dbReference>
<dbReference type="Gene3D" id="3.40.630.30">
    <property type="match status" value="1"/>
</dbReference>
<evidence type="ECO:0000313" key="6">
    <source>
        <dbReference type="Proteomes" id="UP000269265"/>
    </source>
</evidence>
<dbReference type="PROSITE" id="PS51186">
    <property type="entry name" value="GNAT"/>
    <property type="match status" value="1"/>
</dbReference>
<dbReference type="SUPFAM" id="SSF55729">
    <property type="entry name" value="Acyl-CoA N-acyltransferases (Nat)"/>
    <property type="match status" value="1"/>
</dbReference>
<comment type="caution">
    <text evidence="5">The sequence shown here is derived from an EMBL/GenBank/DDBJ whole genome shotgun (WGS) entry which is preliminary data.</text>
</comment>
<feature type="domain" description="N-acetyltransferase" evidence="4">
    <location>
        <begin position="147"/>
        <end position="278"/>
    </location>
</feature>
<evidence type="ECO:0000256" key="2">
    <source>
        <dbReference type="ARBA" id="ARBA00023315"/>
    </source>
</evidence>
<dbReference type="EMBL" id="RSED01000012">
    <property type="protein sequence ID" value="RRS03385.1"/>
    <property type="molecule type" value="Genomic_DNA"/>
</dbReference>
<dbReference type="Pfam" id="PF24553">
    <property type="entry name" value="Rv0428c_C"/>
    <property type="match status" value="1"/>
</dbReference>
<reference evidence="5 6" key="1">
    <citation type="submission" date="2018-12" db="EMBL/GenBank/DDBJ databases">
        <title>The whole draft genome of Aquabacterium sp. SJQ9.</title>
        <authorList>
            <person name="Sun L."/>
            <person name="Gao X."/>
            <person name="Chen W."/>
            <person name="Huang K."/>
        </authorList>
    </citation>
    <scope>NUCLEOTIDE SEQUENCE [LARGE SCALE GENOMIC DNA]</scope>
    <source>
        <strain evidence="5 6">SJQ9</strain>
    </source>
</reference>
<sequence length="278" mass="30260">MPSPAKPTSMARACPPASPEGSGHVTRVGRPSIEAIERAGLASWPALEEERLDGWLLRASQGYTRRTNSANAAGASAGHLDADLPLIERFFAQRGLPTTFRLLSTAGDEAIDRALDQRGYRRCEDPCSVMVRPLPGDIHPPSPPSFALLPDAKAWLPEFVRLKNDQGPHQRTHLAILDAIASPTAFAVVKPPGALQPQGCGLGVVAEGHLGLFDIATHPAHRRQGLGKAVCEGLLNWGRDQGAHTAYLQVVADNRSAVELYRRLGFEELYRYWYRIRG</sequence>
<feature type="region of interest" description="Disordered" evidence="3">
    <location>
        <begin position="1"/>
        <end position="27"/>
    </location>
</feature>
<dbReference type="PANTHER" id="PTHR43420:SF44">
    <property type="entry name" value="ACETYLTRANSFERASE YPEA"/>
    <property type="match status" value="1"/>
</dbReference>
<evidence type="ECO:0000313" key="5">
    <source>
        <dbReference type="EMBL" id="RRS03385.1"/>
    </source>
</evidence>
<gene>
    <name evidence="5" type="ORF">EIP75_15675</name>
</gene>
<keyword evidence="1 5" id="KW-0808">Transferase</keyword>
<organism evidence="5 6">
    <name type="scientific">Aquabacterium soli</name>
    <dbReference type="NCBI Taxonomy" id="2493092"/>
    <lineage>
        <taxon>Bacteria</taxon>
        <taxon>Pseudomonadati</taxon>
        <taxon>Pseudomonadota</taxon>
        <taxon>Betaproteobacteria</taxon>
        <taxon>Burkholderiales</taxon>
        <taxon>Aquabacterium</taxon>
    </lineage>
</organism>
<evidence type="ECO:0000259" key="4">
    <source>
        <dbReference type="PROSITE" id="PS51186"/>
    </source>
</evidence>
<dbReference type="InterPro" id="IPR050680">
    <property type="entry name" value="YpeA/RimI_acetyltransf"/>
</dbReference>
<accession>A0A3R8TRS6</accession>
<evidence type="ECO:0000256" key="1">
    <source>
        <dbReference type="ARBA" id="ARBA00022679"/>
    </source>
</evidence>
<dbReference type="CDD" id="cd04301">
    <property type="entry name" value="NAT_SF"/>
    <property type="match status" value="1"/>
</dbReference>
<dbReference type="InterPro" id="IPR000182">
    <property type="entry name" value="GNAT_dom"/>
</dbReference>
<dbReference type="GO" id="GO:0016747">
    <property type="term" value="F:acyltransferase activity, transferring groups other than amino-acyl groups"/>
    <property type="evidence" value="ECO:0007669"/>
    <property type="project" value="InterPro"/>
</dbReference>
<dbReference type="InterPro" id="IPR016181">
    <property type="entry name" value="Acyl_CoA_acyltransferase"/>
</dbReference>
<keyword evidence="2" id="KW-0012">Acyltransferase</keyword>
<protein>
    <submittedName>
        <fullName evidence="5">GNAT family N-acetyltransferase</fullName>
    </submittedName>
</protein>
<name>A0A3R8TRS6_9BURK</name>
<dbReference type="AlphaFoldDB" id="A0A3R8TRS6"/>
<dbReference type="InterPro" id="IPR056935">
    <property type="entry name" value="Rv0428c-like_C"/>
</dbReference>
<dbReference type="PANTHER" id="PTHR43420">
    <property type="entry name" value="ACETYLTRANSFERASE"/>
    <property type="match status" value="1"/>
</dbReference>